<name>A0A0V0YXE2_9BILA</name>
<proteinExistence type="predicted"/>
<organism evidence="1 2">
    <name type="scientific">Trichinella patagoniensis</name>
    <dbReference type="NCBI Taxonomy" id="990121"/>
    <lineage>
        <taxon>Eukaryota</taxon>
        <taxon>Metazoa</taxon>
        <taxon>Ecdysozoa</taxon>
        <taxon>Nematoda</taxon>
        <taxon>Enoplea</taxon>
        <taxon>Dorylaimia</taxon>
        <taxon>Trichinellida</taxon>
        <taxon>Trichinellidae</taxon>
        <taxon>Trichinella</taxon>
    </lineage>
</organism>
<sequence>MEMKKKNLKKNMNGIEDYGYKRECLSYEKRFPGHISVPGGVSLRISSNICPRSLFSLTPN</sequence>
<protein>
    <submittedName>
        <fullName evidence="1">Uncharacterized protein</fullName>
    </submittedName>
</protein>
<dbReference type="AlphaFoldDB" id="A0A0V0YXE2"/>
<dbReference type="EMBL" id="JYDQ01001718">
    <property type="protein sequence ID" value="KRY04779.1"/>
    <property type="molecule type" value="Genomic_DNA"/>
</dbReference>
<evidence type="ECO:0000313" key="1">
    <source>
        <dbReference type="EMBL" id="KRY04779.1"/>
    </source>
</evidence>
<reference evidence="1 2" key="1">
    <citation type="submission" date="2015-01" db="EMBL/GenBank/DDBJ databases">
        <title>Evolution of Trichinella species and genotypes.</title>
        <authorList>
            <person name="Korhonen P.K."/>
            <person name="Edoardo P."/>
            <person name="Giuseppe L.R."/>
            <person name="Gasser R.B."/>
        </authorList>
    </citation>
    <scope>NUCLEOTIDE SEQUENCE [LARGE SCALE GENOMIC DNA]</scope>
    <source>
        <strain evidence="1">ISS2496</strain>
    </source>
</reference>
<gene>
    <name evidence="1" type="ORF">T12_7846</name>
</gene>
<feature type="non-terminal residue" evidence="1">
    <location>
        <position position="60"/>
    </location>
</feature>
<keyword evidence="2" id="KW-1185">Reference proteome</keyword>
<accession>A0A0V0YXE2</accession>
<comment type="caution">
    <text evidence="1">The sequence shown here is derived from an EMBL/GenBank/DDBJ whole genome shotgun (WGS) entry which is preliminary data.</text>
</comment>
<evidence type="ECO:0000313" key="2">
    <source>
        <dbReference type="Proteomes" id="UP000054783"/>
    </source>
</evidence>
<dbReference type="Proteomes" id="UP000054783">
    <property type="component" value="Unassembled WGS sequence"/>
</dbReference>